<evidence type="ECO:0000313" key="3">
    <source>
        <dbReference type="EMBL" id="MDI1484942.1"/>
    </source>
</evidence>
<evidence type="ECO:0000313" key="4">
    <source>
        <dbReference type="Proteomes" id="UP001161017"/>
    </source>
</evidence>
<comment type="caution">
    <text evidence="3">The sequence shown here is derived from an EMBL/GenBank/DDBJ whole genome shotgun (WGS) entry which is preliminary data.</text>
</comment>
<feature type="compositionally biased region" description="Polar residues" evidence="2">
    <location>
        <begin position="27"/>
        <end position="38"/>
    </location>
</feature>
<accession>A0AA43QFX4</accession>
<dbReference type="Proteomes" id="UP001161017">
    <property type="component" value="Unassembled WGS sequence"/>
</dbReference>
<dbReference type="EMBL" id="JAPUFD010000001">
    <property type="protein sequence ID" value="MDI1484942.1"/>
    <property type="molecule type" value="Genomic_DNA"/>
</dbReference>
<organism evidence="3 4">
    <name type="scientific">Ramalina farinacea</name>
    <dbReference type="NCBI Taxonomy" id="258253"/>
    <lineage>
        <taxon>Eukaryota</taxon>
        <taxon>Fungi</taxon>
        <taxon>Dikarya</taxon>
        <taxon>Ascomycota</taxon>
        <taxon>Pezizomycotina</taxon>
        <taxon>Lecanoromycetes</taxon>
        <taxon>OSLEUM clade</taxon>
        <taxon>Lecanoromycetidae</taxon>
        <taxon>Lecanorales</taxon>
        <taxon>Lecanorineae</taxon>
        <taxon>Ramalinaceae</taxon>
        <taxon>Ramalina</taxon>
    </lineage>
</organism>
<keyword evidence="1" id="KW-0175">Coiled coil</keyword>
<proteinExistence type="predicted"/>
<evidence type="ECO:0000256" key="2">
    <source>
        <dbReference type="SAM" id="MobiDB-lite"/>
    </source>
</evidence>
<feature type="coiled-coil region" evidence="1">
    <location>
        <begin position="441"/>
        <end position="485"/>
    </location>
</feature>
<name>A0AA43QFX4_9LECA</name>
<keyword evidence="4" id="KW-1185">Reference proteome</keyword>
<evidence type="ECO:0000256" key="1">
    <source>
        <dbReference type="SAM" id="Coils"/>
    </source>
</evidence>
<sequence>MADRSTPEPFVPATQYPQDATPEPDSIESSQLATSKTSKVAGHVPPPRLPASGKYAVKPASKPTMPAKLPMPAKREIAQAPDPANPLQDKHQLGMLEAFGVADYPGLEQYIVQEARNQISSRATAPSSYEMVVEDYDNGTHHVYELLCLLPPAVIRSLIANTLPFDIIHDPDVKRFFDAHMAIKKADPCAGVYVQWMSHAPGTVMSHAGADKEGKFLSANQVAQMLGLVEGYLDNKPTSQAVNDGIDRAFNPKWHSSMERARTISDDALPKARDWVRIVRQQYCTGIDPAKMDSAFLRVPMEVGWAQDIAKRIKGHNSAGDTPPLLYLINAIRQTVSQGLSFIKQEAFLFPVPFEEDTPLYKIAEILGSILCSSYHFHGGYNTDLGGKFDAPTYGEDHSVWCNSEAAYLSRLKWGHVGSGLRHVHDQFENLTAARNLPAMRAEHAKEKAAYNERKQEVHQEVETYKQVRKEEGRLQGEYDQAKAEAATRTTGLAANWLSLPNSERVNRAYQRQRVWEYLDMDESVEEEFAEAVAEEIEAFDEVLVDEVIKAHSEASARVRQETEDARERLRKEKEK</sequence>
<feature type="region of interest" description="Disordered" evidence="2">
    <location>
        <begin position="1"/>
        <end position="65"/>
    </location>
</feature>
<dbReference type="AlphaFoldDB" id="A0AA43QFX4"/>
<gene>
    <name evidence="3" type="ORF">OHK93_000076</name>
</gene>
<feature type="region of interest" description="Disordered" evidence="2">
    <location>
        <begin position="554"/>
        <end position="576"/>
    </location>
</feature>
<reference evidence="3" key="1">
    <citation type="journal article" date="2023" name="Genome Biol. Evol.">
        <title>First Whole Genome Sequence and Flow Cytometry Genome Size Data for the Lichen-Forming Fungus Ramalina farinacea (Ascomycota).</title>
        <authorList>
            <person name="Llewellyn T."/>
            <person name="Mian S."/>
            <person name="Hill R."/>
            <person name="Leitch I.J."/>
            <person name="Gaya E."/>
        </authorList>
    </citation>
    <scope>NUCLEOTIDE SEQUENCE</scope>
    <source>
        <strain evidence="3">LIQ254RAFAR</strain>
    </source>
</reference>
<protein>
    <submittedName>
        <fullName evidence="3">Uncharacterized protein</fullName>
    </submittedName>
</protein>